<dbReference type="GO" id="GO:0016791">
    <property type="term" value="F:phosphatase activity"/>
    <property type="evidence" value="ECO:0007669"/>
    <property type="project" value="TreeGrafter"/>
</dbReference>
<name>A0AAW1QPR0_9CHLO</name>
<dbReference type="NCBIfam" id="TIGR01456">
    <property type="entry name" value="CECR5"/>
    <property type="match status" value="1"/>
</dbReference>
<dbReference type="SUPFAM" id="SSF56784">
    <property type="entry name" value="HAD-like"/>
    <property type="match status" value="1"/>
</dbReference>
<reference evidence="1 2" key="1">
    <citation type="journal article" date="2024" name="Nat. Commun.">
        <title>Phylogenomics reveals the evolutionary origins of lichenization in chlorophyte algae.</title>
        <authorList>
            <person name="Puginier C."/>
            <person name="Libourel C."/>
            <person name="Otte J."/>
            <person name="Skaloud P."/>
            <person name="Haon M."/>
            <person name="Grisel S."/>
            <person name="Petersen M."/>
            <person name="Berrin J.G."/>
            <person name="Delaux P.M."/>
            <person name="Dal Grande F."/>
            <person name="Keller J."/>
        </authorList>
    </citation>
    <scope>NUCLEOTIDE SEQUENCE [LARGE SCALE GENOMIC DNA]</scope>
    <source>
        <strain evidence="1 2">SAG 2043</strain>
    </source>
</reference>
<sequence>MAPQAPDTLPNFGFVFDIDGVLIRGFDILPHAKEALRKVHDSGVPYLFVTNNGMDTEEQRAAVLSKQFDIPVTKDSMVLNHSALQNHAEELGDQLVLVTGYSRTCLKDVLRSYGFKKVATVKEYSIAHPHCLPNKRYPDPPEGDVSWAEEPVAAVIVVETPEEWHEDLQVICDLLRSDGRINHLATDNKQHVKLFNCNFDFLYAEKFHTGRFGPGAFMQLLEHLFSEVTDGRRIEIIRHGKPNKPAYAVAAKKLQHQLDSLAAALPSDGSAPQLQHIYAIGDNPKSDVRGANSAGGGWRSILVRTGVFKGGPGENDPTDPAHYVVEHVGEAVATAFQVEEDRSLGRRTSISLHRADS</sequence>
<dbReference type="Proteomes" id="UP001489004">
    <property type="component" value="Unassembled WGS sequence"/>
</dbReference>
<comment type="caution">
    <text evidence="1">The sequence shown here is derived from an EMBL/GenBank/DDBJ whole genome shotgun (WGS) entry which is preliminary data.</text>
</comment>
<dbReference type="AlphaFoldDB" id="A0AAW1QPR0"/>
<dbReference type="InterPro" id="IPR023214">
    <property type="entry name" value="HAD_sf"/>
</dbReference>
<dbReference type="EMBL" id="JALJOR010000002">
    <property type="protein sequence ID" value="KAK9823437.1"/>
    <property type="molecule type" value="Genomic_DNA"/>
</dbReference>
<evidence type="ECO:0000313" key="2">
    <source>
        <dbReference type="Proteomes" id="UP001489004"/>
    </source>
</evidence>
<dbReference type="Pfam" id="PF13242">
    <property type="entry name" value="Hydrolase_like"/>
    <property type="match status" value="1"/>
</dbReference>
<organism evidence="1 2">
    <name type="scientific">[Myrmecia] bisecta</name>
    <dbReference type="NCBI Taxonomy" id="41462"/>
    <lineage>
        <taxon>Eukaryota</taxon>
        <taxon>Viridiplantae</taxon>
        <taxon>Chlorophyta</taxon>
        <taxon>core chlorophytes</taxon>
        <taxon>Trebouxiophyceae</taxon>
        <taxon>Trebouxiales</taxon>
        <taxon>Trebouxiaceae</taxon>
        <taxon>Myrmecia</taxon>
    </lineage>
</organism>
<dbReference type="InterPro" id="IPR036412">
    <property type="entry name" value="HAD-like_sf"/>
</dbReference>
<dbReference type="InterPro" id="IPR006357">
    <property type="entry name" value="HAD-SF_hydro_IIA"/>
</dbReference>
<protein>
    <submittedName>
        <fullName evidence="1">Uncharacterized protein</fullName>
    </submittedName>
</protein>
<accession>A0AAW1QPR0</accession>
<dbReference type="Pfam" id="PF13344">
    <property type="entry name" value="Hydrolase_6"/>
    <property type="match status" value="1"/>
</dbReference>
<dbReference type="PANTHER" id="PTHR19288">
    <property type="entry name" value="4-NITROPHENYLPHOSPHATASE-RELATED"/>
    <property type="match status" value="1"/>
</dbReference>
<gene>
    <name evidence="1" type="ORF">WJX72_002729</name>
</gene>
<dbReference type="PANTHER" id="PTHR19288:SF93">
    <property type="entry name" value="FI11325P-RELATED"/>
    <property type="match status" value="1"/>
</dbReference>
<dbReference type="Gene3D" id="3.40.50.1000">
    <property type="entry name" value="HAD superfamily/HAD-like"/>
    <property type="match status" value="2"/>
</dbReference>
<dbReference type="NCBIfam" id="TIGR01460">
    <property type="entry name" value="HAD-SF-IIA"/>
    <property type="match status" value="1"/>
</dbReference>
<evidence type="ECO:0000313" key="1">
    <source>
        <dbReference type="EMBL" id="KAK9823437.1"/>
    </source>
</evidence>
<keyword evidence="2" id="KW-1185">Reference proteome</keyword>
<proteinExistence type="predicted"/>
<dbReference type="InterPro" id="IPR006353">
    <property type="entry name" value="HAD-SF_hydro_IIA_CECR5"/>
</dbReference>
<dbReference type="GO" id="GO:0005737">
    <property type="term" value="C:cytoplasm"/>
    <property type="evidence" value="ECO:0007669"/>
    <property type="project" value="TreeGrafter"/>
</dbReference>